<name>A0ABS8QAZ5_9BURK</name>
<accession>A0ABS8QAZ5</accession>
<sequence length="616" mass="67028">MRALLYKEWREHRWVLLAILLLLALTQAVALHGAETMGSPMVAYQKVVVLMAPLMSLVLGYRLVVREYMGRTQLFLETLPVSRTQVLTVKWLLGMTVLLLAMAACLGATLLAARGQVSLTPHYVALVAIRSASFVFLCYSLAFMVGLTGRYRFVFWPLLLICLIAADTTGQLPVAKWAPFYLVQESMVFERLVLPLQAVLTTCAIGAALVAATFALALSAEGSLVVALSRRMRPRELSAVTIGFLAVIMAISVIEERKPKPPFELAHAVRSTGSPPVAVGFAGAAGEARTLANGLSADLARMQAFLALRDAPALTALPDDALDGDAFQRAALPNTDGVVLRAAFTNSAFDAEGFRAYALASWMGWHSRGRAANEDRRWLLDGAAQWLVARDLPRRQEKLALRAAFGARLLQARPDGARRVVHEWLSVREQLGPCLADALAWRMVASLAQDMGAPRFQALARSVLGERPSREAGDSLFAPDFPALLAQSGAPDQATLVRRFDTLFAAEETRLAPALDAIALPQARFSAQRMAGKTYEVHYRLGPTDGEVAPFSVLYVALGPWDGEIRSESLARVDATRAGVLPASFARGTRLFTAVERRDALLGCSVRLAARRWELQ</sequence>
<evidence type="ECO:0000256" key="1">
    <source>
        <dbReference type="SAM" id="Phobius"/>
    </source>
</evidence>
<feature type="transmembrane region" description="Helical" evidence="1">
    <location>
        <begin position="123"/>
        <end position="146"/>
    </location>
</feature>
<gene>
    <name evidence="2" type="ORF">LQ564_21700</name>
</gene>
<comment type="caution">
    <text evidence="2">The sequence shown here is derived from an EMBL/GenBank/DDBJ whole genome shotgun (WGS) entry which is preliminary data.</text>
</comment>
<feature type="transmembrane region" description="Helical" evidence="1">
    <location>
        <begin position="192"/>
        <end position="216"/>
    </location>
</feature>
<evidence type="ECO:0000313" key="3">
    <source>
        <dbReference type="Proteomes" id="UP001179361"/>
    </source>
</evidence>
<feature type="transmembrane region" description="Helical" evidence="1">
    <location>
        <begin position="153"/>
        <end position="172"/>
    </location>
</feature>
<feature type="transmembrane region" description="Helical" evidence="1">
    <location>
        <begin position="43"/>
        <end position="64"/>
    </location>
</feature>
<feature type="transmembrane region" description="Helical" evidence="1">
    <location>
        <begin position="91"/>
        <end position="111"/>
    </location>
</feature>
<keyword evidence="1" id="KW-0472">Membrane</keyword>
<reference evidence="2" key="1">
    <citation type="submission" date="2021-11" db="EMBL/GenBank/DDBJ databases">
        <title>The complete genome of Massilia sp sp. G4R7.</title>
        <authorList>
            <person name="Liu L."/>
            <person name="Yue J."/>
            <person name="Yuan J."/>
            <person name="Yang F."/>
            <person name="Li L."/>
        </authorList>
    </citation>
    <scope>NUCLEOTIDE SEQUENCE</scope>
    <source>
        <strain evidence="2">G4R7</strain>
    </source>
</reference>
<dbReference type="Proteomes" id="UP001179361">
    <property type="component" value="Unassembled WGS sequence"/>
</dbReference>
<organism evidence="2 3">
    <name type="scientific">Massilia phyllostachyos</name>
    <dbReference type="NCBI Taxonomy" id="2898585"/>
    <lineage>
        <taxon>Bacteria</taxon>
        <taxon>Pseudomonadati</taxon>
        <taxon>Pseudomonadota</taxon>
        <taxon>Betaproteobacteria</taxon>
        <taxon>Burkholderiales</taxon>
        <taxon>Oxalobacteraceae</taxon>
        <taxon>Telluria group</taxon>
        <taxon>Massilia</taxon>
    </lineage>
</organism>
<keyword evidence="1" id="KW-1133">Transmembrane helix</keyword>
<keyword evidence="1" id="KW-0812">Transmembrane</keyword>
<feature type="transmembrane region" description="Helical" evidence="1">
    <location>
        <begin position="237"/>
        <end position="254"/>
    </location>
</feature>
<dbReference type="EMBL" id="JAJNOC010000009">
    <property type="protein sequence ID" value="MCD2518918.1"/>
    <property type="molecule type" value="Genomic_DNA"/>
</dbReference>
<keyword evidence="3" id="KW-1185">Reference proteome</keyword>
<evidence type="ECO:0000313" key="2">
    <source>
        <dbReference type="EMBL" id="MCD2518918.1"/>
    </source>
</evidence>
<proteinExistence type="predicted"/>
<dbReference type="RefSeq" id="WP_231060188.1">
    <property type="nucleotide sequence ID" value="NZ_JAJNOC010000009.1"/>
</dbReference>
<protein>
    <submittedName>
        <fullName evidence="2">ABC transporter permease</fullName>
    </submittedName>
</protein>